<gene>
    <name evidence="1" type="ORF">PLEPLA_LOCUS9672</name>
</gene>
<evidence type="ECO:0000313" key="1">
    <source>
        <dbReference type="EMBL" id="CAB1421784.1"/>
    </source>
</evidence>
<evidence type="ECO:0000313" key="2">
    <source>
        <dbReference type="Proteomes" id="UP001153269"/>
    </source>
</evidence>
<sequence>MCYQVKGRVWEQCWSSEVLSGRSGTFSGCGGFRPHVLLEALQHRNLFDMFISQSVGQLLDELCVCVTVSDSPPPAGHSRLQRGHTHFLTGVFFLLIISACTEVRLLRFVHVRAPEDVKSGIPTLKVGVCPVLPPCSPVHDDEVCTCARVCSSRHGREWGNFSVSVRDFARASPPLPAPPRRGGARPLWLCRCGTGWILTGMFSGEASGRARGGK</sequence>
<dbReference type="Proteomes" id="UP001153269">
    <property type="component" value="Unassembled WGS sequence"/>
</dbReference>
<proteinExistence type="predicted"/>
<comment type="caution">
    <text evidence="1">The sequence shown here is derived from an EMBL/GenBank/DDBJ whole genome shotgun (WGS) entry which is preliminary data.</text>
</comment>
<dbReference type="AlphaFoldDB" id="A0A9N7U0Z7"/>
<dbReference type="EMBL" id="CADEAL010000546">
    <property type="protein sequence ID" value="CAB1421784.1"/>
    <property type="molecule type" value="Genomic_DNA"/>
</dbReference>
<reference evidence="1" key="1">
    <citation type="submission" date="2020-03" db="EMBL/GenBank/DDBJ databases">
        <authorList>
            <person name="Weist P."/>
        </authorList>
    </citation>
    <scope>NUCLEOTIDE SEQUENCE</scope>
</reference>
<accession>A0A9N7U0Z7</accession>
<protein>
    <submittedName>
        <fullName evidence="1">Uncharacterized protein</fullName>
    </submittedName>
</protein>
<keyword evidence="2" id="KW-1185">Reference proteome</keyword>
<organism evidence="1 2">
    <name type="scientific">Pleuronectes platessa</name>
    <name type="common">European plaice</name>
    <dbReference type="NCBI Taxonomy" id="8262"/>
    <lineage>
        <taxon>Eukaryota</taxon>
        <taxon>Metazoa</taxon>
        <taxon>Chordata</taxon>
        <taxon>Craniata</taxon>
        <taxon>Vertebrata</taxon>
        <taxon>Euteleostomi</taxon>
        <taxon>Actinopterygii</taxon>
        <taxon>Neopterygii</taxon>
        <taxon>Teleostei</taxon>
        <taxon>Neoteleostei</taxon>
        <taxon>Acanthomorphata</taxon>
        <taxon>Carangaria</taxon>
        <taxon>Pleuronectiformes</taxon>
        <taxon>Pleuronectoidei</taxon>
        <taxon>Pleuronectidae</taxon>
        <taxon>Pleuronectes</taxon>
    </lineage>
</organism>
<name>A0A9N7U0Z7_PLEPL</name>